<accession>A0AAW0B277</accession>
<evidence type="ECO:0000313" key="1">
    <source>
        <dbReference type="EMBL" id="KAK7019807.1"/>
    </source>
</evidence>
<dbReference type="AlphaFoldDB" id="A0AAW0B277"/>
<sequence>MYSKSYPVSLGPNSFDILLNHPDQSILLTTKQDRLYDLAHTARLNTYTQIMLNFIPYTSLDECRSMLLHVGALFGGAAIVGCFALANQDAPLELYVPLRNVYDVFAFLSTIGYTFRPSLPTKLRPKETSDVLEAEVRYSNTRRANKNPFTPTMDNDAYIANVFVFRNNLDREIHVVAANVTAIELVFAMQSTLYMNFISATDLVMLYPHTTLDKRAAIDCTSEVDAEFVNRLPSFGNRGITFNPRLRPTDVTKQGEISLLPRWVGDEYCLVFPLQEMSFVSGEFHEGARNRLFGNSWQLHFTKHGYPSILTTTYRNIRIKGEYSLAPVIRNELHRSFSQSWIAQDQPSRSVTDNDEATFLFGLQDIYAYVLENDSHYRRALSFLHDHFHQCLATYHLFPPGMLPVVTTASIAYDALNVMPGVLDVDFFPCLTFDSLLQFEGTVWSTLVIIVEGDISRQESPIFEDKPGLADIAMTIRILTLNFAITP</sequence>
<proteinExistence type="predicted"/>
<dbReference type="Proteomes" id="UP001383192">
    <property type="component" value="Unassembled WGS sequence"/>
</dbReference>
<reference evidence="1 2" key="1">
    <citation type="submission" date="2024-01" db="EMBL/GenBank/DDBJ databases">
        <title>A draft genome for a cacao thread blight-causing isolate of Paramarasmius palmivorus.</title>
        <authorList>
            <person name="Baruah I.K."/>
            <person name="Bukari Y."/>
            <person name="Amoako-Attah I."/>
            <person name="Meinhardt L.W."/>
            <person name="Bailey B.A."/>
            <person name="Cohen S.P."/>
        </authorList>
    </citation>
    <scope>NUCLEOTIDE SEQUENCE [LARGE SCALE GENOMIC DNA]</scope>
    <source>
        <strain evidence="1 2">GH-12</strain>
    </source>
</reference>
<organism evidence="1 2">
    <name type="scientific">Paramarasmius palmivorus</name>
    <dbReference type="NCBI Taxonomy" id="297713"/>
    <lineage>
        <taxon>Eukaryota</taxon>
        <taxon>Fungi</taxon>
        <taxon>Dikarya</taxon>
        <taxon>Basidiomycota</taxon>
        <taxon>Agaricomycotina</taxon>
        <taxon>Agaricomycetes</taxon>
        <taxon>Agaricomycetidae</taxon>
        <taxon>Agaricales</taxon>
        <taxon>Marasmiineae</taxon>
        <taxon>Marasmiaceae</taxon>
        <taxon>Paramarasmius</taxon>
    </lineage>
</organism>
<keyword evidence="2" id="KW-1185">Reference proteome</keyword>
<gene>
    <name evidence="1" type="ORF">VNI00_017896</name>
</gene>
<dbReference type="EMBL" id="JAYKXP010000196">
    <property type="protein sequence ID" value="KAK7019807.1"/>
    <property type="molecule type" value="Genomic_DNA"/>
</dbReference>
<comment type="caution">
    <text evidence="1">The sequence shown here is derived from an EMBL/GenBank/DDBJ whole genome shotgun (WGS) entry which is preliminary data.</text>
</comment>
<protein>
    <submittedName>
        <fullName evidence="1">Uncharacterized protein</fullName>
    </submittedName>
</protein>
<name>A0AAW0B277_9AGAR</name>
<evidence type="ECO:0000313" key="2">
    <source>
        <dbReference type="Proteomes" id="UP001383192"/>
    </source>
</evidence>